<organism evidence="1">
    <name type="scientific">marine sediment metagenome</name>
    <dbReference type="NCBI Taxonomy" id="412755"/>
    <lineage>
        <taxon>unclassified sequences</taxon>
        <taxon>metagenomes</taxon>
        <taxon>ecological metagenomes</taxon>
    </lineage>
</organism>
<reference evidence="1" key="1">
    <citation type="journal article" date="2014" name="Front. Microbiol.">
        <title>High frequency of phylogenetically diverse reductive dehalogenase-homologous genes in deep subseafloor sedimentary metagenomes.</title>
        <authorList>
            <person name="Kawai M."/>
            <person name="Futagami T."/>
            <person name="Toyoda A."/>
            <person name="Takaki Y."/>
            <person name="Nishi S."/>
            <person name="Hori S."/>
            <person name="Arai W."/>
            <person name="Tsubouchi T."/>
            <person name="Morono Y."/>
            <person name="Uchiyama I."/>
            <person name="Ito T."/>
            <person name="Fujiyama A."/>
            <person name="Inagaki F."/>
            <person name="Takami H."/>
        </authorList>
    </citation>
    <scope>NUCLEOTIDE SEQUENCE</scope>
    <source>
        <strain evidence="1">Expedition CK06-06</strain>
    </source>
</reference>
<name>X1KYM3_9ZZZZ</name>
<dbReference type="AlphaFoldDB" id="X1KYM3"/>
<accession>X1KYM3</accession>
<dbReference type="EMBL" id="BARV01006362">
    <property type="protein sequence ID" value="GAI11818.1"/>
    <property type="molecule type" value="Genomic_DNA"/>
</dbReference>
<gene>
    <name evidence="1" type="ORF">S06H3_13033</name>
</gene>
<proteinExistence type="predicted"/>
<sequence>DSVETIIELSKREYTLLPILGDRFNMIKTLASELQVKDFGGNGDDLKVLRVILIRDTILATVDVVARVIGILYDHLRDLERTIDSLMPMEDYEWNKNLTLVDRMNASLEVINNYGVEEISDIISHLYRVLSYIDEAVDTIEYYNERRELLLNFSILEKKIGRILEKKGEVHLDDLGVSEKFGREYIKLYLRRHFRETPLQEVGDSLRRIG</sequence>
<evidence type="ECO:0000313" key="1">
    <source>
        <dbReference type="EMBL" id="GAI11818.1"/>
    </source>
</evidence>
<comment type="caution">
    <text evidence="1">The sequence shown here is derived from an EMBL/GenBank/DDBJ whole genome shotgun (WGS) entry which is preliminary data.</text>
</comment>
<feature type="non-terminal residue" evidence="1">
    <location>
        <position position="1"/>
    </location>
</feature>
<protein>
    <submittedName>
        <fullName evidence="1">Uncharacterized protein</fullName>
    </submittedName>
</protein>